<sequence length="88" mass="10118">MTFDAAIITEKGVTFVIIIVKPEILKHDFTINEARQVFSKFFPTMPIILMAQESATTPTYQGRQDLVKFLNTVDYMLLPWKSYTVKEG</sequence>
<organism evidence="1 2">
    <name type="scientific">Syntrophomonas wolfei subsp. wolfei (strain DSM 2245B / Goettingen)</name>
    <dbReference type="NCBI Taxonomy" id="335541"/>
    <lineage>
        <taxon>Bacteria</taxon>
        <taxon>Bacillati</taxon>
        <taxon>Bacillota</taxon>
        <taxon>Clostridia</taxon>
        <taxon>Eubacteriales</taxon>
        <taxon>Syntrophomonadaceae</taxon>
        <taxon>Syntrophomonas</taxon>
    </lineage>
</organism>
<dbReference type="STRING" id="335541.Swol_1928"/>
<keyword evidence="2" id="KW-1185">Reference proteome</keyword>
<gene>
    <name evidence="1" type="ordered locus">Swol_1928</name>
</gene>
<dbReference type="eggNOG" id="ENOG5032YMC">
    <property type="taxonomic scope" value="Bacteria"/>
</dbReference>
<evidence type="ECO:0000313" key="1">
    <source>
        <dbReference type="EMBL" id="ABI69225.1"/>
    </source>
</evidence>
<dbReference type="RefSeq" id="WP_011641318.1">
    <property type="nucleotide sequence ID" value="NC_008346.1"/>
</dbReference>
<dbReference type="EMBL" id="CP000448">
    <property type="protein sequence ID" value="ABI69225.1"/>
    <property type="molecule type" value="Genomic_DNA"/>
</dbReference>
<dbReference type="AlphaFoldDB" id="Q0AVM9"/>
<dbReference type="KEGG" id="swo:Swol_1928"/>
<accession>Q0AVM9</accession>
<dbReference type="Proteomes" id="UP000001968">
    <property type="component" value="Chromosome"/>
</dbReference>
<reference evidence="2" key="1">
    <citation type="journal article" date="2010" name="Environ. Microbiol.">
        <title>The genome of Syntrophomonas wolfei: new insights into syntrophic metabolism and biohydrogen production.</title>
        <authorList>
            <person name="Sieber J.R."/>
            <person name="Sims D.R."/>
            <person name="Han C."/>
            <person name="Kim E."/>
            <person name="Lykidis A."/>
            <person name="Lapidus A.L."/>
            <person name="McDonnald E."/>
            <person name="Rohlin L."/>
            <person name="Culley D.E."/>
            <person name="Gunsalus R."/>
            <person name="McInerney M.J."/>
        </authorList>
    </citation>
    <scope>NUCLEOTIDE SEQUENCE [LARGE SCALE GENOMIC DNA]</scope>
    <source>
        <strain evidence="2">DSM 2245B / Goettingen</strain>
    </source>
</reference>
<name>Q0AVM9_SYNWW</name>
<dbReference type="OrthoDB" id="960855at2"/>
<proteinExistence type="predicted"/>
<evidence type="ECO:0000313" key="2">
    <source>
        <dbReference type="Proteomes" id="UP000001968"/>
    </source>
</evidence>
<protein>
    <submittedName>
        <fullName evidence="1">Uncharacterized protein</fullName>
    </submittedName>
</protein>
<dbReference type="HOGENOM" id="CLU_167517_0_0_9"/>